<name>A0A7E6EIK3_9MOLL</name>
<dbReference type="AlphaFoldDB" id="A0A7E6EIK3"/>
<dbReference type="Proteomes" id="UP000515154">
    <property type="component" value="Unplaced"/>
</dbReference>
<evidence type="ECO:0000313" key="5">
    <source>
        <dbReference type="RefSeq" id="XP_036355441.1"/>
    </source>
</evidence>
<organism evidence="4 5">
    <name type="scientific">Octopus sinensis</name>
    <name type="common">East Asian common octopus</name>
    <dbReference type="NCBI Taxonomy" id="2607531"/>
    <lineage>
        <taxon>Eukaryota</taxon>
        <taxon>Metazoa</taxon>
        <taxon>Spiralia</taxon>
        <taxon>Lophotrochozoa</taxon>
        <taxon>Mollusca</taxon>
        <taxon>Cephalopoda</taxon>
        <taxon>Coleoidea</taxon>
        <taxon>Octopodiformes</taxon>
        <taxon>Octopoda</taxon>
        <taxon>Incirrata</taxon>
        <taxon>Octopodidae</taxon>
        <taxon>Octopus</taxon>
    </lineage>
</organism>
<dbReference type="PROSITE" id="PS50097">
    <property type="entry name" value="BTB"/>
    <property type="match status" value="1"/>
</dbReference>
<reference evidence="5" key="1">
    <citation type="submission" date="2025-08" db="UniProtKB">
        <authorList>
            <consortium name="RefSeq"/>
        </authorList>
    </citation>
    <scope>IDENTIFICATION</scope>
</reference>
<dbReference type="Pfam" id="PF00651">
    <property type="entry name" value="BTB"/>
    <property type="match status" value="1"/>
</dbReference>
<dbReference type="InterPro" id="IPR011333">
    <property type="entry name" value="SKP1/BTB/POZ_sf"/>
</dbReference>
<feature type="domain" description="BTB" evidence="3">
    <location>
        <begin position="48"/>
        <end position="110"/>
    </location>
</feature>
<dbReference type="Gene3D" id="3.30.710.10">
    <property type="entry name" value="Potassium Channel Kv1.1, Chain A"/>
    <property type="match status" value="1"/>
</dbReference>
<keyword evidence="4" id="KW-1185">Reference proteome</keyword>
<sequence length="110" mass="12662">MKRYLVNHTYANYQSNKMDELGDVYRSMNHSERMMCKMEGYVCKRTLCDVTLIAGQKRIPAHRLVLSVASDYFAAMFTNDVREAKMDEVKMKDVDADALSALVQYAYTGE</sequence>
<protein>
    <submittedName>
        <fullName evidence="5">Kelch-like protein 4</fullName>
    </submittedName>
</protein>
<dbReference type="KEGG" id="osn:115230206"/>
<dbReference type="RefSeq" id="XP_036355441.1">
    <property type="nucleotide sequence ID" value="XM_036499548.1"/>
</dbReference>
<keyword evidence="1" id="KW-0880">Kelch repeat</keyword>
<evidence type="ECO:0000256" key="1">
    <source>
        <dbReference type="ARBA" id="ARBA00022441"/>
    </source>
</evidence>
<proteinExistence type="predicted"/>
<accession>A0A7E6EIK3</accession>
<evidence type="ECO:0000313" key="4">
    <source>
        <dbReference type="Proteomes" id="UP000515154"/>
    </source>
</evidence>
<dbReference type="InterPro" id="IPR000210">
    <property type="entry name" value="BTB/POZ_dom"/>
</dbReference>
<evidence type="ECO:0000256" key="2">
    <source>
        <dbReference type="ARBA" id="ARBA00022737"/>
    </source>
</evidence>
<dbReference type="SUPFAM" id="SSF54695">
    <property type="entry name" value="POZ domain"/>
    <property type="match status" value="1"/>
</dbReference>
<gene>
    <name evidence="5" type="primary">LOC115230206</name>
</gene>
<dbReference type="PANTHER" id="PTHR45632">
    <property type="entry name" value="LD33804P"/>
    <property type="match status" value="1"/>
</dbReference>
<evidence type="ECO:0000259" key="3">
    <source>
        <dbReference type="PROSITE" id="PS50097"/>
    </source>
</evidence>
<dbReference type="PANTHER" id="PTHR45632:SF3">
    <property type="entry name" value="KELCH-LIKE PROTEIN 32"/>
    <property type="match status" value="1"/>
</dbReference>
<keyword evidence="2" id="KW-0677">Repeat</keyword>